<keyword evidence="2" id="KW-1185">Reference proteome</keyword>
<proteinExistence type="predicted"/>
<gene>
    <name evidence="1" type="ORF">FKW77_002775</name>
</gene>
<accession>A0A517L8W7</accession>
<protein>
    <submittedName>
        <fullName evidence="1">Uncharacterized protein</fullName>
    </submittedName>
</protein>
<reference evidence="1 2" key="1">
    <citation type="submission" date="2019-07" db="EMBL/GenBank/DDBJ databases">
        <title>Finished genome of Venturia effusa.</title>
        <authorList>
            <person name="Young C.A."/>
            <person name="Cox M.P."/>
            <person name="Ganley A.R.D."/>
            <person name="David W.J."/>
        </authorList>
    </citation>
    <scope>NUCLEOTIDE SEQUENCE [LARGE SCALE GENOMIC DNA]</scope>
    <source>
        <strain evidence="2">albino</strain>
    </source>
</reference>
<evidence type="ECO:0000313" key="1">
    <source>
        <dbReference type="EMBL" id="QDS72060.1"/>
    </source>
</evidence>
<organism evidence="1 2">
    <name type="scientific">Venturia effusa</name>
    <dbReference type="NCBI Taxonomy" id="50376"/>
    <lineage>
        <taxon>Eukaryota</taxon>
        <taxon>Fungi</taxon>
        <taxon>Dikarya</taxon>
        <taxon>Ascomycota</taxon>
        <taxon>Pezizomycotina</taxon>
        <taxon>Dothideomycetes</taxon>
        <taxon>Pleosporomycetidae</taxon>
        <taxon>Venturiales</taxon>
        <taxon>Venturiaceae</taxon>
        <taxon>Venturia</taxon>
    </lineage>
</organism>
<dbReference type="Proteomes" id="UP000316270">
    <property type="component" value="Chromosome 7"/>
</dbReference>
<dbReference type="AlphaFoldDB" id="A0A517L8W7"/>
<name>A0A517L8W7_9PEZI</name>
<dbReference type="EMBL" id="CP042191">
    <property type="protein sequence ID" value="QDS72060.1"/>
    <property type="molecule type" value="Genomic_DNA"/>
</dbReference>
<evidence type="ECO:0000313" key="2">
    <source>
        <dbReference type="Proteomes" id="UP000316270"/>
    </source>
</evidence>
<sequence length="101" mass="10894">MAVAAFIGSSAACIPPKVHTALVACEESTVGGQKVYRRTGFTDSCCGSSCSDGGFCYLPQDPARWRIFENCVRNGGKRGNIMVYSDYEADISKDKKCIIRG</sequence>